<dbReference type="AlphaFoldDB" id="A0A328BI46"/>
<dbReference type="OrthoDB" id="9760774at2"/>
<dbReference type="EMBL" id="QFYS01000003">
    <property type="protein sequence ID" value="RAK66289.1"/>
    <property type="molecule type" value="Genomic_DNA"/>
</dbReference>
<accession>A0A328BI46</accession>
<reference evidence="1 2" key="1">
    <citation type="submission" date="2018-05" db="EMBL/GenBank/DDBJ databases">
        <authorList>
            <person name="Lanie J.A."/>
            <person name="Ng W.-L."/>
            <person name="Kazmierczak K.M."/>
            <person name="Andrzejewski T.M."/>
            <person name="Davidsen T.M."/>
            <person name="Wayne K.J."/>
            <person name="Tettelin H."/>
            <person name="Glass J.I."/>
            <person name="Rusch D."/>
            <person name="Podicherti R."/>
            <person name="Tsui H.-C.T."/>
            <person name="Winkler M.E."/>
        </authorList>
    </citation>
    <scope>NUCLEOTIDE SEQUENCE [LARGE SCALE GENOMIC DNA]</scope>
    <source>
        <strain evidence="1 2">BUT-10</strain>
    </source>
</reference>
<evidence type="ECO:0000313" key="1">
    <source>
        <dbReference type="EMBL" id="RAK66289.1"/>
    </source>
</evidence>
<dbReference type="RefSeq" id="WP_111275598.1">
    <property type="nucleotide sequence ID" value="NZ_QFYS01000003.1"/>
</dbReference>
<dbReference type="Proteomes" id="UP000249524">
    <property type="component" value="Unassembled WGS sequence"/>
</dbReference>
<gene>
    <name evidence="1" type="ORF">DJ019_08520</name>
</gene>
<name>A0A328BI46_9CAUL</name>
<proteinExistence type="predicted"/>
<evidence type="ECO:0008006" key="3">
    <source>
        <dbReference type="Google" id="ProtNLM"/>
    </source>
</evidence>
<evidence type="ECO:0000313" key="2">
    <source>
        <dbReference type="Proteomes" id="UP000249524"/>
    </source>
</evidence>
<sequence>MSDEPLAPSRRDARRLTAREIFAEDLALDAESAGHVVSRLRPGVVSPNKVTITGQDGRLFVADGASRWEQQFRGDLKIPDAWFESWTRVLGARATIAAALGVTLWNLVIPEKQAVLPEMRWPAGDVSGAERPLMQLIPRLGPEVNLLYAADALIARKHDLAVFFRHNSHWTATGCCLAMEALAERLGLQVDWDDIRFSYRVRDVAHDLTVHLFDPAPEEAVGLLEAREAPFFASAGPEPGRNTGASFGLRNPDAPDPRRVMIFGDSYAHDMGVAFALGELFAEVIMVWSKSIDWAQVQAREAQVVVWESAERFLATVAES</sequence>
<organism evidence="1 2">
    <name type="scientific">Phenylobacterium kunshanense</name>
    <dbReference type="NCBI Taxonomy" id="1445034"/>
    <lineage>
        <taxon>Bacteria</taxon>
        <taxon>Pseudomonadati</taxon>
        <taxon>Pseudomonadota</taxon>
        <taxon>Alphaproteobacteria</taxon>
        <taxon>Caulobacterales</taxon>
        <taxon>Caulobacteraceae</taxon>
        <taxon>Phenylobacterium</taxon>
    </lineage>
</organism>
<protein>
    <recommendedName>
        <fullName evidence="3">AlgX/AlgJ SGNH hydrolase-like domain-containing protein</fullName>
    </recommendedName>
</protein>
<keyword evidence="2" id="KW-1185">Reference proteome</keyword>
<comment type="caution">
    <text evidence="1">The sequence shown here is derived from an EMBL/GenBank/DDBJ whole genome shotgun (WGS) entry which is preliminary data.</text>
</comment>